<dbReference type="GO" id="GO:0098797">
    <property type="term" value="C:plasma membrane protein complex"/>
    <property type="evidence" value="ECO:0007669"/>
    <property type="project" value="TreeGrafter"/>
</dbReference>
<keyword evidence="4" id="KW-1003">Cell membrane</keyword>
<dbReference type="PANTHER" id="PTHR33446">
    <property type="entry name" value="PROTEIN TONB-RELATED"/>
    <property type="match status" value="1"/>
</dbReference>
<dbReference type="GO" id="GO:0031992">
    <property type="term" value="F:energy transducer activity"/>
    <property type="evidence" value="ECO:0007669"/>
    <property type="project" value="TreeGrafter"/>
</dbReference>
<feature type="domain" description="TonB C-terminal" evidence="10">
    <location>
        <begin position="120"/>
        <end position="210"/>
    </location>
</feature>
<organism evidence="11 12">
    <name type="scientific">Candidatus Desulfaltia bathyphila</name>
    <dbReference type="NCBI Taxonomy" id="2841697"/>
    <lineage>
        <taxon>Bacteria</taxon>
        <taxon>Pseudomonadati</taxon>
        <taxon>Thermodesulfobacteriota</taxon>
        <taxon>Desulfobacteria</taxon>
        <taxon>Desulfobacterales</taxon>
        <taxon>Desulfobacterales incertae sedis</taxon>
        <taxon>Candidatus Desulfaltia</taxon>
    </lineage>
</organism>
<comment type="similarity">
    <text evidence="2">Belongs to the TonB family.</text>
</comment>
<evidence type="ECO:0000259" key="10">
    <source>
        <dbReference type="PROSITE" id="PS52015"/>
    </source>
</evidence>
<dbReference type="NCBIfam" id="TIGR01352">
    <property type="entry name" value="tonB_Cterm"/>
    <property type="match status" value="1"/>
</dbReference>
<dbReference type="AlphaFoldDB" id="A0A8J6TC87"/>
<dbReference type="Gene3D" id="3.30.1150.10">
    <property type="match status" value="1"/>
</dbReference>
<dbReference type="PANTHER" id="PTHR33446:SF2">
    <property type="entry name" value="PROTEIN TONB"/>
    <property type="match status" value="1"/>
</dbReference>
<dbReference type="Proteomes" id="UP000603545">
    <property type="component" value="Unassembled WGS sequence"/>
</dbReference>
<evidence type="ECO:0000256" key="8">
    <source>
        <dbReference type="ARBA" id="ARBA00022989"/>
    </source>
</evidence>
<reference evidence="11 12" key="1">
    <citation type="submission" date="2020-08" db="EMBL/GenBank/DDBJ databases">
        <title>Bridging the membrane lipid divide: bacteria of the FCB group superphylum have the potential to synthesize archaeal ether lipids.</title>
        <authorList>
            <person name="Villanueva L."/>
            <person name="Von Meijenfeldt F.A.B."/>
            <person name="Westbye A.B."/>
            <person name="Yadav S."/>
            <person name="Hopmans E.C."/>
            <person name="Dutilh B.E."/>
            <person name="Sinninghe Damste J.S."/>
        </authorList>
    </citation>
    <scope>NUCLEOTIDE SEQUENCE [LARGE SCALE GENOMIC DNA]</scope>
    <source>
        <strain evidence="11">NIOZ-UU82</strain>
    </source>
</reference>
<evidence type="ECO:0000256" key="4">
    <source>
        <dbReference type="ARBA" id="ARBA00022475"/>
    </source>
</evidence>
<evidence type="ECO:0000256" key="7">
    <source>
        <dbReference type="ARBA" id="ARBA00022927"/>
    </source>
</evidence>
<evidence type="ECO:0000256" key="5">
    <source>
        <dbReference type="ARBA" id="ARBA00022519"/>
    </source>
</evidence>
<dbReference type="InterPro" id="IPR051045">
    <property type="entry name" value="TonB-dependent_transducer"/>
</dbReference>
<evidence type="ECO:0000256" key="9">
    <source>
        <dbReference type="ARBA" id="ARBA00023136"/>
    </source>
</evidence>
<dbReference type="SUPFAM" id="SSF74653">
    <property type="entry name" value="TolA/TonB C-terminal domain"/>
    <property type="match status" value="1"/>
</dbReference>
<protein>
    <submittedName>
        <fullName evidence="11">Energy transducer TonB</fullName>
    </submittedName>
</protein>
<keyword evidence="6" id="KW-0812">Transmembrane</keyword>
<dbReference type="PROSITE" id="PS52015">
    <property type="entry name" value="TONB_CTD"/>
    <property type="match status" value="1"/>
</dbReference>
<keyword evidence="3" id="KW-0813">Transport</keyword>
<proteinExistence type="inferred from homology"/>
<accession>A0A8J6TC87</accession>
<evidence type="ECO:0000256" key="6">
    <source>
        <dbReference type="ARBA" id="ARBA00022692"/>
    </source>
</evidence>
<keyword evidence="7" id="KW-0653">Protein transport</keyword>
<evidence type="ECO:0000256" key="1">
    <source>
        <dbReference type="ARBA" id="ARBA00004383"/>
    </source>
</evidence>
<evidence type="ECO:0000313" key="11">
    <source>
        <dbReference type="EMBL" id="MBC8200085.1"/>
    </source>
</evidence>
<comment type="subcellular location">
    <subcellularLocation>
        <location evidence="1">Cell inner membrane</location>
        <topology evidence="1">Single-pass membrane protein</topology>
        <orientation evidence="1">Periplasmic side</orientation>
    </subcellularLocation>
</comment>
<evidence type="ECO:0000256" key="2">
    <source>
        <dbReference type="ARBA" id="ARBA00006555"/>
    </source>
</evidence>
<dbReference type="InterPro" id="IPR006260">
    <property type="entry name" value="TonB/TolA_C"/>
</dbReference>
<dbReference type="InterPro" id="IPR037682">
    <property type="entry name" value="TonB_C"/>
</dbReference>
<comment type="caution">
    <text evidence="11">The sequence shown here is derived from an EMBL/GenBank/DDBJ whole genome shotgun (WGS) entry which is preliminary data.</text>
</comment>
<keyword evidence="8" id="KW-1133">Transmembrane helix</keyword>
<dbReference type="Pfam" id="PF03544">
    <property type="entry name" value="TonB_C"/>
    <property type="match status" value="1"/>
</dbReference>
<evidence type="ECO:0000256" key="3">
    <source>
        <dbReference type="ARBA" id="ARBA00022448"/>
    </source>
</evidence>
<name>A0A8J6TC87_9BACT</name>
<evidence type="ECO:0000313" key="12">
    <source>
        <dbReference type="Proteomes" id="UP000603545"/>
    </source>
</evidence>
<dbReference type="EMBL" id="JACNLL010000075">
    <property type="protein sequence ID" value="MBC8200085.1"/>
    <property type="molecule type" value="Genomic_DNA"/>
</dbReference>
<dbReference type="GO" id="GO:0015031">
    <property type="term" value="P:protein transport"/>
    <property type="evidence" value="ECO:0007669"/>
    <property type="project" value="UniProtKB-KW"/>
</dbReference>
<keyword evidence="9" id="KW-0472">Membrane</keyword>
<gene>
    <name evidence="11" type="ORF">H8E80_08615</name>
</gene>
<keyword evidence="5" id="KW-0997">Cell inner membrane</keyword>
<sequence length="210" mass="23742">MRPIIFAAVLAIGIHGLLLGMEFDWHKKKNVHRPETRAITMTLAYLQPQMIQPKPVVKKSPAKSVLSPEAQKKPLISKKTLRAPVKPEKVIFEESETQEEIVTDIDVAVAVDIKKKAPVVRKAIPLYRVNPPPKYPRIARKRGYQGTVVLDVLVDQNGRVGDLRLFTSSGYSILDRKAMASVKGWLFEPGMKGDKKLDMWVRVPVRFELK</sequence>
<dbReference type="GO" id="GO:0055085">
    <property type="term" value="P:transmembrane transport"/>
    <property type="evidence" value="ECO:0007669"/>
    <property type="project" value="InterPro"/>
</dbReference>